<dbReference type="Proteomes" id="UP001600894">
    <property type="component" value="Unassembled WGS sequence"/>
</dbReference>
<dbReference type="EMBL" id="BAABXL010000001">
    <property type="protein sequence ID" value="GAA6267747.1"/>
    <property type="molecule type" value="Genomic_DNA"/>
</dbReference>
<sequence>MLRPVLPKTIRGKIILYTTAVTCSIAIFTVAVCSFVFQSLLKRNQIQSAEYSLRIICDNTAGDLENILSFYRWCSFNTDIAAYLDAFQDQTRMPGISEKNSGLRSVALHTYERLKEEYYNTHSSEYISRILLSPLNSCSYMQICDTTSTVTGISVQELTKETWFQEIFGDGNLDRSALMEDPFLPGNGSLILPAAAPVSGRYRSSQAGWIYMSISDRLILDYLKSFPMEKDSALYLTIAGQTWLYEDDSLHPFTPSFEVTDTLKDHAFHSKTTVSTVRPLQGGRERTLISCPIGDYGWSVSLLLSQSFMEAQSALYILILLGIAVFILLVGLFLLFLLNRSIGCPVHLLKERIQAVAGGDFSPDPSIQWENEFGDIGRGINRMSADLSALIGKRIQDEKERRDLEYRILQSQINPHFLYNTLNSIKWMASIQGASGISEMTTALARLLKSISKGAHTRITLREELALVKDYFLIQQYRYGGSITLSCVADESLYQCLIHRFTLQPLVENALFHGIEPKGCVGKIEITARSETDPSGRGLLLVQVRDNGVGMDKDTIKKVLAGNEKPSADFFRQVGISNVNQRIRYDCGPEYGISIKSVPGEYTCMTITLPYETAQGEIL</sequence>
<reference evidence="7 8" key="1">
    <citation type="submission" date="2024-04" db="EMBL/GenBank/DDBJ databases">
        <title>Defined microbial consortia suppress multidrug-resistant proinflammatory Enterobacteriaceae via ecological control.</title>
        <authorList>
            <person name="Furuichi M."/>
            <person name="Kawaguchi T."/>
            <person name="Pust M."/>
            <person name="Yasuma K."/>
            <person name="Plichta D."/>
            <person name="Hasegawa N."/>
            <person name="Ohya T."/>
            <person name="Bhattarai S."/>
            <person name="Sasajima S."/>
            <person name="Aoto Y."/>
            <person name="Tuganbaev T."/>
            <person name="Yaginuma M."/>
            <person name="Ueda M."/>
            <person name="Okahashi N."/>
            <person name="Amafuji K."/>
            <person name="Kiridooshi Y."/>
            <person name="Sugita K."/>
            <person name="Strazar M."/>
            <person name="Skelly A."/>
            <person name="Suda W."/>
            <person name="Hattori M."/>
            <person name="Nakamoto N."/>
            <person name="Caballero S."/>
            <person name="Norman J."/>
            <person name="Olle B."/>
            <person name="Tanoue T."/>
            <person name="Arita M."/>
            <person name="Bucci V."/>
            <person name="Atarashi K."/>
            <person name="Xavier R."/>
            <person name="Honda K."/>
        </authorList>
    </citation>
    <scope>NUCLEOTIDE SEQUENCE [LARGE SCALE GENOMIC DNA]</scope>
    <source>
        <strain evidence="8">f13</strain>
    </source>
</reference>
<feature type="transmembrane region" description="Helical" evidence="5">
    <location>
        <begin position="314"/>
        <end position="338"/>
    </location>
</feature>
<evidence type="ECO:0000256" key="1">
    <source>
        <dbReference type="ARBA" id="ARBA00004370"/>
    </source>
</evidence>
<keyword evidence="4" id="KW-0418">Kinase</keyword>
<evidence type="ECO:0000313" key="8">
    <source>
        <dbReference type="Proteomes" id="UP001600894"/>
    </source>
</evidence>
<keyword evidence="5" id="KW-1133">Transmembrane helix</keyword>
<keyword evidence="3" id="KW-0808">Transferase</keyword>
<dbReference type="Pfam" id="PF06580">
    <property type="entry name" value="His_kinase"/>
    <property type="match status" value="1"/>
</dbReference>
<gene>
    <name evidence="7" type="ORF">F130042H8_08070</name>
</gene>
<dbReference type="SMART" id="SM00304">
    <property type="entry name" value="HAMP"/>
    <property type="match status" value="1"/>
</dbReference>
<keyword evidence="2" id="KW-0597">Phosphoprotein</keyword>
<name>A0ABQ0AUN2_9FIRM</name>
<organism evidence="7 8">
    <name type="scientific">Enterocloster alcoholdehydrogenati</name>
    <dbReference type="NCBI Taxonomy" id="2547410"/>
    <lineage>
        <taxon>Bacteria</taxon>
        <taxon>Bacillati</taxon>
        <taxon>Bacillota</taxon>
        <taxon>Clostridia</taxon>
        <taxon>Lachnospirales</taxon>
        <taxon>Lachnospiraceae</taxon>
        <taxon>Enterocloster</taxon>
    </lineage>
</organism>
<accession>A0ABQ0AUN2</accession>
<keyword evidence="5" id="KW-0812">Transmembrane</keyword>
<dbReference type="Gene3D" id="6.10.340.10">
    <property type="match status" value="1"/>
</dbReference>
<dbReference type="SUPFAM" id="SSF158472">
    <property type="entry name" value="HAMP domain-like"/>
    <property type="match status" value="1"/>
</dbReference>
<dbReference type="Pfam" id="PF00672">
    <property type="entry name" value="HAMP"/>
    <property type="match status" value="1"/>
</dbReference>
<protein>
    <recommendedName>
        <fullName evidence="6">HAMP domain-containing protein</fullName>
    </recommendedName>
</protein>
<evidence type="ECO:0000256" key="2">
    <source>
        <dbReference type="ARBA" id="ARBA00022553"/>
    </source>
</evidence>
<dbReference type="RefSeq" id="WP_176254264.1">
    <property type="nucleotide sequence ID" value="NZ_BAABXL010000001.1"/>
</dbReference>
<dbReference type="PANTHER" id="PTHR34220">
    <property type="entry name" value="SENSOR HISTIDINE KINASE YPDA"/>
    <property type="match status" value="1"/>
</dbReference>
<dbReference type="InterPro" id="IPR036890">
    <property type="entry name" value="HATPase_C_sf"/>
</dbReference>
<dbReference type="Pfam" id="PF02518">
    <property type="entry name" value="HATPase_c"/>
    <property type="match status" value="1"/>
</dbReference>
<dbReference type="InterPro" id="IPR050640">
    <property type="entry name" value="Bact_2-comp_sensor_kinase"/>
</dbReference>
<proteinExistence type="predicted"/>
<dbReference type="Gene3D" id="3.30.565.10">
    <property type="entry name" value="Histidine kinase-like ATPase, C-terminal domain"/>
    <property type="match status" value="1"/>
</dbReference>
<dbReference type="PANTHER" id="PTHR34220:SF7">
    <property type="entry name" value="SENSOR HISTIDINE KINASE YPDA"/>
    <property type="match status" value="1"/>
</dbReference>
<evidence type="ECO:0000256" key="3">
    <source>
        <dbReference type="ARBA" id="ARBA00022679"/>
    </source>
</evidence>
<dbReference type="InterPro" id="IPR003660">
    <property type="entry name" value="HAMP_dom"/>
</dbReference>
<evidence type="ECO:0000259" key="6">
    <source>
        <dbReference type="PROSITE" id="PS50885"/>
    </source>
</evidence>
<evidence type="ECO:0000313" key="7">
    <source>
        <dbReference type="EMBL" id="GAA6267747.1"/>
    </source>
</evidence>
<keyword evidence="5" id="KW-0472">Membrane</keyword>
<dbReference type="CDD" id="cd06225">
    <property type="entry name" value="HAMP"/>
    <property type="match status" value="1"/>
</dbReference>
<evidence type="ECO:0000256" key="4">
    <source>
        <dbReference type="ARBA" id="ARBA00022777"/>
    </source>
</evidence>
<evidence type="ECO:0000256" key="5">
    <source>
        <dbReference type="SAM" id="Phobius"/>
    </source>
</evidence>
<comment type="caution">
    <text evidence="7">The sequence shown here is derived from an EMBL/GenBank/DDBJ whole genome shotgun (WGS) entry which is preliminary data.</text>
</comment>
<feature type="domain" description="HAMP" evidence="6">
    <location>
        <begin position="340"/>
        <end position="392"/>
    </location>
</feature>
<dbReference type="SUPFAM" id="SSF55874">
    <property type="entry name" value="ATPase domain of HSP90 chaperone/DNA topoisomerase II/histidine kinase"/>
    <property type="match status" value="1"/>
</dbReference>
<dbReference type="InterPro" id="IPR003594">
    <property type="entry name" value="HATPase_dom"/>
</dbReference>
<feature type="transmembrane region" description="Helical" evidence="5">
    <location>
        <begin position="14"/>
        <end position="37"/>
    </location>
</feature>
<dbReference type="InterPro" id="IPR010559">
    <property type="entry name" value="Sig_transdc_His_kin_internal"/>
</dbReference>
<comment type="subcellular location">
    <subcellularLocation>
        <location evidence="1">Membrane</location>
    </subcellularLocation>
</comment>
<keyword evidence="8" id="KW-1185">Reference proteome</keyword>
<dbReference type="PROSITE" id="PS50885">
    <property type="entry name" value="HAMP"/>
    <property type="match status" value="1"/>
</dbReference>